<dbReference type="GeneID" id="106663201"/>
<dbReference type="RefSeq" id="XP_014243346.1">
    <property type="nucleotide sequence ID" value="XM_014387860.1"/>
</dbReference>
<evidence type="ECO:0000313" key="1">
    <source>
        <dbReference type="EnsemblMetazoa" id="XP_014243346.1"/>
    </source>
</evidence>
<reference evidence="1" key="1">
    <citation type="submission" date="2022-01" db="UniProtKB">
        <authorList>
            <consortium name="EnsemblMetazoa"/>
        </authorList>
    </citation>
    <scope>IDENTIFICATION</scope>
</reference>
<dbReference type="KEGG" id="clec:106663201"/>
<accession>A0A8I6REL5</accession>
<proteinExistence type="predicted"/>
<dbReference type="Proteomes" id="UP000494040">
    <property type="component" value="Unassembled WGS sequence"/>
</dbReference>
<dbReference type="EnsemblMetazoa" id="XM_014387860.1">
    <property type="protein sequence ID" value="XP_014243346.1"/>
    <property type="gene ID" value="LOC106663201"/>
</dbReference>
<keyword evidence="2" id="KW-1185">Reference proteome</keyword>
<evidence type="ECO:0000313" key="2">
    <source>
        <dbReference type="Proteomes" id="UP000494040"/>
    </source>
</evidence>
<dbReference type="AlphaFoldDB" id="A0A8I6REL5"/>
<organism evidence="1 2">
    <name type="scientific">Cimex lectularius</name>
    <name type="common">Bed bug</name>
    <name type="synonym">Acanthia lectularia</name>
    <dbReference type="NCBI Taxonomy" id="79782"/>
    <lineage>
        <taxon>Eukaryota</taxon>
        <taxon>Metazoa</taxon>
        <taxon>Ecdysozoa</taxon>
        <taxon>Arthropoda</taxon>
        <taxon>Hexapoda</taxon>
        <taxon>Insecta</taxon>
        <taxon>Pterygota</taxon>
        <taxon>Neoptera</taxon>
        <taxon>Paraneoptera</taxon>
        <taxon>Hemiptera</taxon>
        <taxon>Heteroptera</taxon>
        <taxon>Panheteroptera</taxon>
        <taxon>Cimicomorpha</taxon>
        <taxon>Cimicidae</taxon>
        <taxon>Cimex</taxon>
    </lineage>
</organism>
<protein>
    <submittedName>
        <fullName evidence="1">Uncharacterized protein</fullName>
    </submittedName>
</protein>
<name>A0A8I6REL5_CIMLE</name>
<sequence>MWVMVTPLRQGLRRGMGTAGKFSKNGCDNCPAQAKRNQEMKEKINQYTPPLGNFIPARKTVSSIPSFGVARNGISVCPVQLQRVVQTQDNIQKKLGGMNEKKK</sequence>